<evidence type="ECO:0000256" key="11">
    <source>
        <dbReference type="ARBA" id="ARBA00023004"/>
    </source>
</evidence>
<keyword evidence="10" id="KW-0560">Oxidoreductase</keyword>
<protein>
    <submittedName>
        <fullName evidence="22">Cupredoxin</fullName>
    </submittedName>
</protein>
<evidence type="ECO:0000256" key="3">
    <source>
        <dbReference type="ARBA" id="ARBA00022475"/>
    </source>
</evidence>
<keyword evidence="6" id="KW-0479">Metal-binding</keyword>
<dbReference type="CDD" id="cd13877">
    <property type="entry name" value="CuRO_2_Fet3p_like"/>
    <property type="match status" value="1"/>
</dbReference>
<feature type="domain" description="Plastocyanin-like" evidence="19">
    <location>
        <begin position="155"/>
        <end position="301"/>
    </location>
</feature>
<evidence type="ECO:0000256" key="14">
    <source>
        <dbReference type="ARBA" id="ARBA00023136"/>
    </source>
</evidence>
<evidence type="ECO:0000256" key="4">
    <source>
        <dbReference type="ARBA" id="ARBA00022496"/>
    </source>
</evidence>
<dbReference type="GO" id="GO:0004322">
    <property type="term" value="F:ferroxidase activity"/>
    <property type="evidence" value="ECO:0007669"/>
    <property type="project" value="EnsemblFungi"/>
</dbReference>
<evidence type="ECO:0000259" key="21">
    <source>
        <dbReference type="Pfam" id="PF07732"/>
    </source>
</evidence>
<dbReference type="OrthoDB" id="2121828at2759"/>
<evidence type="ECO:0000256" key="18">
    <source>
        <dbReference type="SAM" id="SignalP"/>
    </source>
</evidence>
<evidence type="ECO:0000256" key="5">
    <source>
        <dbReference type="ARBA" id="ARBA00022692"/>
    </source>
</evidence>
<keyword evidence="15" id="KW-0325">Glycoprotein</keyword>
<gene>
    <name evidence="22" type="ORF">AAL_03096</name>
</gene>
<feature type="transmembrane region" description="Helical" evidence="17">
    <location>
        <begin position="554"/>
        <end position="576"/>
    </location>
</feature>
<evidence type="ECO:0000256" key="10">
    <source>
        <dbReference type="ARBA" id="ARBA00023002"/>
    </source>
</evidence>
<dbReference type="PANTHER" id="PTHR11709:SF361">
    <property type="entry name" value="IRON TRANSPORT MULTICOPPER OXIDASE FET3"/>
    <property type="match status" value="1"/>
</dbReference>
<sequence length="619" mass="67408">MPGLARLTAALAASASLAAAATINHDFNVTWVRANPDNAFERPVIGINGKWPIPTIECNVGDRIVVNVNNQLGNQSTSLHFHGLFQNGTNQMDGPSGVTQCAIPPGSSLTYNFTVDQPGTYWYHSHNDGQYPDGLRGPVIVHDPQFPYKNQFDQEIVLTLSDWYHDEIQNLIPPFMGKANPTGAEPVPNAALMNDTQNVTVSVQPRKTYLFRVINIGAFAGQYLWFEGHKMRIVEVDGVYTKDAEADMIYISAAQRVSFLLTTKNDTNANFPFVASMDTTLFDQLPADLNYNSTGWLSYDSAKPNPDPALVDAWNPFDDMTLEAYDGMLLLPEPDRTVELDVIMDNLGDGANYAFFNNITYKSPKVPTLYSVLSAGDKATDPTVYGDYTHPFVLKKDEIVQIVVNNRDTGRHPFHLHGHNFQAIYRSNESAGTWEDGGGAAAKTFPRVPMRRDTMVLYPEGNMVLRFKANNPGVWLFHCHIEWHVVSGLIATFVEAPAELQKSLTIPADHRAACQAGNVPTEGNAAGNTKDLLDLTGQNAPPDPLPAGFTTRGIVALVFSCLTGILGICVVAWYGLAQPIEDVPAGVATLVQDLGVSGPDGQMAQNAVTTGSDVPRAAS</sequence>
<dbReference type="AlphaFoldDB" id="A0A168E9X6"/>
<organism evidence="22 23">
    <name type="scientific">Moelleriella libera RCEF 2490</name>
    <dbReference type="NCBI Taxonomy" id="1081109"/>
    <lineage>
        <taxon>Eukaryota</taxon>
        <taxon>Fungi</taxon>
        <taxon>Dikarya</taxon>
        <taxon>Ascomycota</taxon>
        <taxon>Pezizomycotina</taxon>
        <taxon>Sordariomycetes</taxon>
        <taxon>Hypocreomycetidae</taxon>
        <taxon>Hypocreales</taxon>
        <taxon>Clavicipitaceae</taxon>
        <taxon>Moelleriella</taxon>
    </lineage>
</organism>
<evidence type="ECO:0000256" key="6">
    <source>
        <dbReference type="ARBA" id="ARBA00022723"/>
    </source>
</evidence>
<dbReference type="InterPro" id="IPR011706">
    <property type="entry name" value="Cu-oxidase_C"/>
</dbReference>
<evidence type="ECO:0000259" key="19">
    <source>
        <dbReference type="Pfam" id="PF00394"/>
    </source>
</evidence>
<dbReference type="InterPro" id="IPR008972">
    <property type="entry name" value="Cupredoxin"/>
</dbReference>
<evidence type="ECO:0000256" key="8">
    <source>
        <dbReference type="ARBA" id="ARBA00022737"/>
    </source>
</evidence>
<keyword evidence="9 17" id="KW-1133">Transmembrane helix</keyword>
<evidence type="ECO:0000259" key="20">
    <source>
        <dbReference type="Pfam" id="PF07731"/>
    </source>
</evidence>
<dbReference type="FunFam" id="2.60.40.420:FF:000025">
    <property type="entry name" value="FET5p Multicopper oxidase"/>
    <property type="match status" value="1"/>
</dbReference>
<keyword evidence="12" id="KW-0186">Copper</keyword>
<evidence type="ECO:0000256" key="16">
    <source>
        <dbReference type="ARBA" id="ARBA00037814"/>
    </source>
</evidence>
<dbReference type="STRING" id="1081109.A0A168E9X6"/>
<reference evidence="22 23" key="1">
    <citation type="journal article" date="2016" name="Genome Biol. Evol.">
        <title>Divergent and convergent evolution of fungal pathogenicity.</title>
        <authorList>
            <person name="Shang Y."/>
            <person name="Xiao G."/>
            <person name="Zheng P."/>
            <person name="Cen K."/>
            <person name="Zhan S."/>
            <person name="Wang C."/>
        </authorList>
    </citation>
    <scope>NUCLEOTIDE SEQUENCE [LARGE SCALE GENOMIC DNA]</scope>
    <source>
        <strain evidence="22 23">RCEF 2490</strain>
    </source>
</reference>
<dbReference type="Proteomes" id="UP000078544">
    <property type="component" value="Unassembled WGS sequence"/>
</dbReference>
<dbReference type="EMBL" id="AZGY01000005">
    <property type="protein sequence ID" value="KZZ98578.1"/>
    <property type="molecule type" value="Genomic_DNA"/>
</dbReference>
<feature type="domain" description="Plastocyanin-like" evidence="21">
    <location>
        <begin position="29"/>
        <end position="145"/>
    </location>
</feature>
<dbReference type="Pfam" id="PF07731">
    <property type="entry name" value="Cu-oxidase_2"/>
    <property type="match status" value="1"/>
</dbReference>
<keyword evidence="4" id="KW-0410">Iron transport</keyword>
<dbReference type="CDD" id="cd13851">
    <property type="entry name" value="CuRO_1_Fet3p"/>
    <property type="match status" value="1"/>
</dbReference>
<keyword evidence="7 18" id="KW-0732">Signal</keyword>
<dbReference type="Pfam" id="PF00394">
    <property type="entry name" value="Cu-oxidase"/>
    <property type="match status" value="1"/>
</dbReference>
<dbReference type="InterPro" id="IPR002355">
    <property type="entry name" value="Cu_oxidase_Cu_BS"/>
</dbReference>
<evidence type="ECO:0000256" key="7">
    <source>
        <dbReference type="ARBA" id="ARBA00022729"/>
    </source>
</evidence>
<keyword evidence="2" id="KW-0813">Transport</keyword>
<dbReference type="FunFam" id="2.60.40.420:FF:000024">
    <property type="entry name" value="FET5p Multicopper oxidase"/>
    <property type="match status" value="1"/>
</dbReference>
<dbReference type="SUPFAM" id="SSF49503">
    <property type="entry name" value="Cupredoxins"/>
    <property type="match status" value="3"/>
</dbReference>
<proteinExistence type="inferred from homology"/>
<dbReference type="PANTHER" id="PTHR11709">
    <property type="entry name" value="MULTI-COPPER OXIDASE"/>
    <property type="match status" value="1"/>
</dbReference>
<evidence type="ECO:0000256" key="17">
    <source>
        <dbReference type="SAM" id="Phobius"/>
    </source>
</evidence>
<feature type="signal peptide" evidence="18">
    <location>
        <begin position="1"/>
        <end position="20"/>
    </location>
</feature>
<keyword evidence="23" id="KW-1185">Reference proteome</keyword>
<dbReference type="CDD" id="cd13899">
    <property type="entry name" value="CuRO_3_Fet3p"/>
    <property type="match status" value="1"/>
</dbReference>
<name>A0A168E9X6_9HYPO</name>
<accession>A0A168E9X6</accession>
<evidence type="ECO:0000313" key="22">
    <source>
        <dbReference type="EMBL" id="KZZ98578.1"/>
    </source>
</evidence>
<dbReference type="InterPro" id="IPR001117">
    <property type="entry name" value="Cu-oxidase_2nd"/>
</dbReference>
<dbReference type="InterPro" id="IPR033138">
    <property type="entry name" value="Cu_oxidase_CS"/>
</dbReference>
<evidence type="ECO:0000313" key="23">
    <source>
        <dbReference type="Proteomes" id="UP000078544"/>
    </source>
</evidence>
<dbReference type="Pfam" id="PF07732">
    <property type="entry name" value="Cu-oxidase_3"/>
    <property type="match status" value="1"/>
</dbReference>
<dbReference type="FunFam" id="2.60.40.420:FF:000022">
    <property type="entry name" value="FET5p Multicopper oxidase"/>
    <property type="match status" value="1"/>
</dbReference>
<comment type="similarity">
    <text evidence="1">Belongs to the multicopper oxidase family.</text>
</comment>
<evidence type="ECO:0000256" key="12">
    <source>
        <dbReference type="ARBA" id="ARBA00023008"/>
    </source>
</evidence>
<comment type="caution">
    <text evidence="22">The sequence shown here is derived from an EMBL/GenBank/DDBJ whole genome shotgun (WGS) entry which is preliminary data.</text>
</comment>
<dbReference type="InterPro" id="IPR045087">
    <property type="entry name" value="Cu-oxidase_fam"/>
</dbReference>
<evidence type="ECO:0000256" key="15">
    <source>
        <dbReference type="ARBA" id="ARBA00023180"/>
    </source>
</evidence>
<dbReference type="InterPro" id="IPR011707">
    <property type="entry name" value="Cu-oxidase-like_N"/>
</dbReference>
<evidence type="ECO:0000256" key="13">
    <source>
        <dbReference type="ARBA" id="ARBA00023065"/>
    </source>
</evidence>
<dbReference type="GO" id="GO:0033215">
    <property type="term" value="P:reductive iron assimilation"/>
    <property type="evidence" value="ECO:0007669"/>
    <property type="project" value="EnsemblFungi"/>
</dbReference>
<keyword evidence="8" id="KW-0677">Repeat</keyword>
<keyword evidence="5 17" id="KW-0812">Transmembrane</keyword>
<evidence type="ECO:0000256" key="1">
    <source>
        <dbReference type="ARBA" id="ARBA00010609"/>
    </source>
</evidence>
<evidence type="ECO:0000256" key="9">
    <source>
        <dbReference type="ARBA" id="ARBA00022989"/>
    </source>
</evidence>
<dbReference type="GO" id="GO:0005507">
    <property type="term" value="F:copper ion binding"/>
    <property type="evidence" value="ECO:0007669"/>
    <property type="project" value="InterPro"/>
</dbReference>
<keyword evidence="3" id="KW-1003">Cell membrane</keyword>
<dbReference type="GO" id="GO:0033573">
    <property type="term" value="C:high-affinity iron permease complex"/>
    <property type="evidence" value="ECO:0007669"/>
    <property type="project" value="EnsemblFungi"/>
</dbReference>
<feature type="domain" description="Plastocyanin-like" evidence="20">
    <location>
        <begin position="362"/>
        <end position="498"/>
    </location>
</feature>
<keyword evidence="11" id="KW-0408">Iron</keyword>
<keyword evidence="14 17" id="KW-0472">Membrane</keyword>
<dbReference type="PROSITE" id="PS00079">
    <property type="entry name" value="MULTICOPPER_OXIDASE1"/>
    <property type="match status" value="2"/>
</dbReference>
<dbReference type="Gene3D" id="2.60.40.420">
    <property type="entry name" value="Cupredoxins - blue copper proteins"/>
    <property type="match status" value="3"/>
</dbReference>
<feature type="chain" id="PRO_5007896528" evidence="18">
    <location>
        <begin position="21"/>
        <end position="619"/>
    </location>
</feature>
<evidence type="ECO:0000256" key="2">
    <source>
        <dbReference type="ARBA" id="ARBA00022448"/>
    </source>
</evidence>
<keyword evidence="13" id="KW-0406">Ion transport</keyword>
<dbReference type="PROSITE" id="PS00080">
    <property type="entry name" value="MULTICOPPER_OXIDASE2"/>
    <property type="match status" value="1"/>
</dbReference>
<dbReference type="InterPro" id="IPR044130">
    <property type="entry name" value="CuRO_2_Fet3-like"/>
</dbReference>
<dbReference type="GO" id="GO:0010106">
    <property type="term" value="P:cellular response to iron ion starvation"/>
    <property type="evidence" value="ECO:0007669"/>
    <property type="project" value="TreeGrafter"/>
</dbReference>
<comment type="subcellular location">
    <subcellularLocation>
        <location evidence="16">Cell membrane</location>
        <topology evidence="16">Single-pass type I membrane protein</topology>
        <orientation evidence="16">Extracellular side</orientation>
    </subcellularLocation>
</comment>